<reference evidence="4" key="2">
    <citation type="submission" date="2025-09" db="UniProtKB">
        <authorList>
            <consortium name="Ensembl"/>
        </authorList>
    </citation>
    <scope>IDENTIFICATION</scope>
</reference>
<reference evidence="4" key="1">
    <citation type="submission" date="2025-08" db="UniProtKB">
        <authorList>
            <consortium name="Ensembl"/>
        </authorList>
    </citation>
    <scope>IDENTIFICATION</scope>
</reference>
<dbReference type="PANTHER" id="PTHR14407:SF9">
    <property type="entry name" value="BLOC-3 COMPLEX MEMBER HPS4"/>
    <property type="match status" value="1"/>
</dbReference>
<dbReference type="Proteomes" id="UP000472273">
    <property type="component" value="Unplaced"/>
</dbReference>
<dbReference type="GO" id="GO:0006605">
    <property type="term" value="P:protein targeting"/>
    <property type="evidence" value="ECO:0007669"/>
    <property type="project" value="Ensembl"/>
</dbReference>
<evidence type="ECO:0000313" key="4">
    <source>
        <dbReference type="Ensembl" id="ENSPTXP00000027846.1"/>
    </source>
</evidence>
<protein>
    <submittedName>
        <fullName evidence="4">HPS4 biosis of lysosomal organelles complex 3 subunit 2</fullName>
    </submittedName>
</protein>
<proteinExistence type="predicted"/>
<dbReference type="GO" id="GO:0030318">
    <property type="term" value="P:melanocyte differentiation"/>
    <property type="evidence" value="ECO:0007669"/>
    <property type="project" value="Ensembl"/>
</dbReference>
<dbReference type="GO" id="GO:0031085">
    <property type="term" value="C:BLOC-3 complex"/>
    <property type="evidence" value="ECO:0007669"/>
    <property type="project" value="Ensembl"/>
</dbReference>
<evidence type="ECO:0000259" key="3">
    <source>
        <dbReference type="Pfam" id="PF19033"/>
    </source>
</evidence>
<accession>A0A670ZY46</accession>
<feature type="compositionally biased region" description="Polar residues" evidence="1">
    <location>
        <begin position="1"/>
        <end position="11"/>
    </location>
</feature>
<dbReference type="InterPro" id="IPR026091">
    <property type="entry name" value="HPS4"/>
</dbReference>
<evidence type="ECO:0000256" key="1">
    <source>
        <dbReference type="SAM" id="MobiDB-lite"/>
    </source>
</evidence>
<dbReference type="Pfam" id="PF19033">
    <property type="entry name" value="Intu_longin_3"/>
    <property type="match status" value="1"/>
</dbReference>
<dbReference type="GO" id="GO:0042803">
    <property type="term" value="F:protein homodimerization activity"/>
    <property type="evidence" value="ECO:0007669"/>
    <property type="project" value="Ensembl"/>
</dbReference>
<feature type="domain" description="CCZ1/INTU/HPS4 third Longin" evidence="3">
    <location>
        <begin position="416"/>
        <end position="492"/>
    </location>
</feature>
<keyword evidence="5" id="KW-1185">Reference proteome</keyword>
<dbReference type="Pfam" id="PF19031">
    <property type="entry name" value="Intu_longin_1"/>
    <property type="match status" value="1"/>
</dbReference>
<dbReference type="GO" id="GO:0016192">
    <property type="term" value="P:vesicle-mediated transport"/>
    <property type="evidence" value="ECO:0007669"/>
    <property type="project" value="InterPro"/>
</dbReference>
<dbReference type="GeneTree" id="ENSGT00390000007349"/>
<dbReference type="GO" id="GO:0005765">
    <property type="term" value="C:lysosomal membrane"/>
    <property type="evidence" value="ECO:0007669"/>
    <property type="project" value="TreeGrafter"/>
</dbReference>
<dbReference type="GO" id="GO:0005085">
    <property type="term" value="F:guanyl-nucleotide exchange factor activity"/>
    <property type="evidence" value="ECO:0007669"/>
    <property type="project" value="Ensembl"/>
</dbReference>
<name>A0A670ZY46_PSETE</name>
<dbReference type="Ensembl" id="ENSPTXT00000028696.1">
    <property type="protein sequence ID" value="ENSPTXP00000027846.1"/>
    <property type="gene ID" value="ENSPTXG00000019153.1"/>
</dbReference>
<dbReference type="OMA" id="YACCSPV"/>
<feature type="domain" description="CCZ1/INTU/HSP4 first Longin" evidence="2">
    <location>
        <begin position="37"/>
        <end position="142"/>
    </location>
</feature>
<sequence length="524" mass="56601">RFTTTTTTMNSAGLCPPSPPWRPPPPLTPPPLSRRWRCFFLYDASKVRGEGDPTRAGICCFHPRQAPRDEQELLCGQIAGVARCALEISGSPPGLVRLRKLKFALEAEGSYLWVLGCTADLSDLSCRRLLERLVGLFRFYNGPPSRAYAERSQEELDQEWELYVSHLQQSSSDLHRAFNSLWALDKSKVDPLLLLKAALILQSCQRSLSGGGGGYNHLPKCCVSDGGQIPCAPHAPSDVKASAWPSGQRPSCSPRRFPASPSRFCCQGRCPLCPSRGPRCLLVSSSGNPSVQTPKHSPGEAGRPPPFQGSVWGGGRRGQPSSPTLLGPHRRPQGDLAGRKGGETPAGGAEGAAWVRMALYVHPIRDLVLALLAEEALVSSAAFTEDVYHSSLASLNGLEVHLAETLPKGPLPSARSTYNFAHYDAVQNILTTNTLQALSPEDQLFLQATGLIHATFERLPTASELTLRNASTAVYGCRNAVQESYFQQRGSTPSNSGVPNPRDSIVGLPGKARLKLLKHGVNLL</sequence>
<dbReference type="GO" id="GO:0007040">
    <property type="term" value="P:lysosome organization"/>
    <property type="evidence" value="ECO:0007669"/>
    <property type="project" value="Ensembl"/>
</dbReference>
<dbReference type="GO" id="GO:0050821">
    <property type="term" value="P:protein stabilization"/>
    <property type="evidence" value="ECO:0007669"/>
    <property type="project" value="Ensembl"/>
</dbReference>
<feature type="region of interest" description="Disordered" evidence="1">
    <location>
        <begin position="284"/>
        <end position="347"/>
    </location>
</feature>
<feature type="region of interest" description="Disordered" evidence="1">
    <location>
        <begin position="1"/>
        <end position="27"/>
    </location>
</feature>
<dbReference type="InterPro" id="IPR043989">
    <property type="entry name" value="CCZ1/INTU/HSP4_longin_3"/>
</dbReference>
<gene>
    <name evidence="4" type="primary">HPS4</name>
</gene>
<dbReference type="AlphaFoldDB" id="A0A670ZY46"/>
<dbReference type="GO" id="GO:1903232">
    <property type="term" value="P:melanosome assembly"/>
    <property type="evidence" value="ECO:0007669"/>
    <property type="project" value="Ensembl"/>
</dbReference>
<dbReference type="GO" id="GO:0042470">
    <property type="term" value="C:melanosome"/>
    <property type="evidence" value="ECO:0007669"/>
    <property type="project" value="Ensembl"/>
</dbReference>
<dbReference type="InterPro" id="IPR043987">
    <property type="entry name" value="CCZ1/INTU/HSP4_longin_1"/>
</dbReference>
<dbReference type="PANTHER" id="PTHR14407">
    <property type="entry name" value="HERMANSKY-PUDLAK SYNDROME 4 PROTEIN LIGHT-EAR PROTEIN-RELATED"/>
    <property type="match status" value="1"/>
</dbReference>
<evidence type="ECO:0000313" key="5">
    <source>
        <dbReference type="Proteomes" id="UP000472273"/>
    </source>
</evidence>
<feature type="compositionally biased region" description="Pro residues" evidence="1">
    <location>
        <begin position="16"/>
        <end position="27"/>
    </location>
</feature>
<dbReference type="GO" id="GO:0031267">
    <property type="term" value="F:small GTPase binding"/>
    <property type="evidence" value="ECO:0007669"/>
    <property type="project" value="Ensembl"/>
</dbReference>
<dbReference type="GO" id="GO:0007596">
    <property type="term" value="P:blood coagulation"/>
    <property type="evidence" value="ECO:0007669"/>
    <property type="project" value="Ensembl"/>
</dbReference>
<organism evidence="4 5">
    <name type="scientific">Pseudonaja textilis</name>
    <name type="common">Eastern brown snake</name>
    <dbReference type="NCBI Taxonomy" id="8673"/>
    <lineage>
        <taxon>Eukaryota</taxon>
        <taxon>Metazoa</taxon>
        <taxon>Chordata</taxon>
        <taxon>Craniata</taxon>
        <taxon>Vertebrata</taxon>
        <taxon>Euteleostomi</taxon>
        <taxon>Lepidosauria</taxon>
        <taxon>Squamata</taxon>
        <taxon>Bifurcata</taxon>
        <taxon>Unidentata</taxon>
        <taxon>Episquamata</taxon>
        <taxon>Toxicofera</taxon>
        <taxon>Serpentes</taxon>
        <taxon>Colubroidea</taxon>
        <taxon>Elapidae</taxon>
        <taxon>Hydrophiinae</taxon>
        <taxon>Pseudonaja</taxon>
    </lineage>
</organism>
<dbReference type="GO" id="GO:0042827">
    <property type="term" value="C:platelet dense granule"/>
    <property type="evidence" value="ECO:0007669"/>
    <property type="project" value="Ensembl"/>
</dbReference>
<evidence type="ECO:0000259" key="2">
    <source>
        <dbReference type="Pfam" id="PF19031"/>
    </source>
</evidence>
<feature type="compositionally biased region" description="Polar residues" evidence="1">
    <location>
        <begin position="284"/>
        <end position="295"/>
    </location>
</feature>